<feature type="region of interest" description="Disordered" evidence="1">
    <location>
        <begin position="446"/>
        <end position="471"/>
    </location>
</feature>
<dbReference type="InterPro" id="IPR003615">
    <property type="entry name" value="HNH_nuc"/>
</dbReference>
<feature type="compositionally biased region" description="Basic and acidic residues" evidence="1">
    <location>
        <begin position="448"/>
        <end position="463"/>
    </location>
</feature>
<proteinExistence type="predicted"/>
<reference evidence="2 3" key="1">
    <citation type="journal article" date="2014" name="Int. J. Syst. Evol. Microbiol.">
        <title>Brachybacterium ginsengisoli sp. nov., isolated from soil of a ginseng field.</title>
        <authorList>
            <person name="Hoang V.A."/>
            <person name="Kim Y.J."/>
            <person name="Nguyen N.L."/>
            <person name="Yang D.C."/>
        </authorList>
    </citation>
    <scope>NUCLEOTIDE SEQUENCE [LARGE SCALE GENOMIC DNA]</scope>
    <source>
        <strain evidence="2 3">DCY80</strain>
    </source>
</reference>
<dbReference type="Proteomes" id="UP000217889">
    <property type="component" value="Chromosome"/>
</dbReference>
<protein>
    <submittedName>
        <fullName evidence="2">HNH endonuclease</fullName>
    </submittedName>
</protein>
<gene>
    <name evidence="2" type="ORF">CFK41_13805</name>
</gene>
<keyword evidence="2" id="KW-0255">Endonuclease</keyword>
<name>A0A291H2G2_9MICO</name>
<dbReference type="AlphaFoldDB" id="A0A291H2G2"/>
<dbReference type="CDD" id="cd00085">
    <property type="entry name" value="HNHc"/>
    <property type="match status" value="1"/>
</dbReference>
<feature type="compositionally biased region" description="Basic and acidic residues" evidence="1">
    <location>
        <begin position="518"/>
        <end position="528"/>
    </location>
</feature>
<evidence type="ECO:0000313" key="3">
    <source>
        <dbReference type="Proteomes" id="UP000217889"/>
    </source>
</evidence>
<accession>A0A291H2G2</accession>
<dbReference type="KEGG" id="bgg:CFK41_13805"/>
<dbReference type="EMBL" id="CP023564">
    <property type="protein sequence ID" value="ATG56637.1"/>
    <property type="molecule type" value="Genomic_DNA"/>
</dbReference>
<evidence type="ECO:0000256" key="1">
    <source>
        <dbReference type="SAM" id="MobiDB-lite"/>
    </source>
</evidence>
<sequence length="543" mass="60055">MASGSGPASPRGPVPISAAGAASGLAGRLDDALSEVTSSVVLPEWRVRARKELTRERVVQEVEPDTIEAARVESLHGLMRQRARLHAQHLRQVAVFFREDPEVQGLLKDADLTALKIATGLRCSYLQATSQVHDAYRAVEWMPLTFEYLRRGDLPEAWHRSLLRRVRRLSEEQVRQVDARIAEVELPSISLATFDKQVSVAVALATAGTLPAPPSSSRDVEVVGVDPEVGTASLLVTGPILEITGLAHRLDLAARTVQKTQRAMLEDGTEGPIPFDLDESLRENGRAASLRALRYAILTHSILDIDPVQETRTPFKLLVTVPVTTLLGMDDSPAMLEGMTPIPAELARDLAGKETTWQRILTDPITGAHLPVDATTYQPSAQMRLQLRLRHPVCAAPGCTRSTVLAAEDDHIIEYDHDHPARGGPTSLWNLHRLCWQHHQLKTAGLIDPDRDPRDDPAREDRTTPAGPLETTWKIGPLRARTREHTDLLTPETVKTLDQAWTLHQRTRRVQQALANQDRTRPSPDTRRVIPPGATPEYPDPPY</sequence>
<feature type="region of interest" description="Disordered" evidence="1">
    <location>
        <begin position="511"/>
        <end position="543"/>
    </location>
</feature>
<dbReference type="OrthoDB" id="4788037at2"/>
<keyword evidence="2" id="KW-0378">Hydrolase</keyword>
<evidence type="ECO:0000313" key="2">
    <source>
        <dbReference type="EMBL" id="ATG56637.1"/>
    </source>
</evidence>
<keyword evidence="2" id="KW-0540">Nuclease</keyword>
<dbReference type="GO" id="GO:0004519">
    <property type="term" value="F:endonuclease activity"/>
    <property type="evidence" value="ECO:0007669"/>
    <property type="project" value="UniProtKB-KW"/>
</dbReference>
<keyword evidence="3" id="KW-1185">Reference proteome</keyword>
<organism evidence="2 3">
    <name type="scientific">Brachybacterium ginsengisoli</name>
    <dbReference type="NCBI Taxonomy" id="1331682"/>
    <lineage>
        <taxon>Bacteria</taxon>
        <taxon>Bacillati</taxon>
        <taxon>Actinomycetota</taxon>
        <taxon>Actinomycetes</taxon>
        <taxon>Micrococcales</taxon>
        <taxon>Dermabacteraceae</taxon>
        <taxon>Brachybacterium</taxon>
    </lineage>
</organism>